<dbReference type="EMBL" id="UGVL01000001">
    <property type="protein sequence ID" value="SUE34448.1"/>
    <property type="molecule type" value="Genomic_DNA"/>
</dbReference>
<protein>
    <submittedName>
        <fullName evidence="3">Uncharacterized protein conserved in bacteria</fullName>
    </submittedName>
</protein>
<reference evidence="3 4" key="1">
    <citation type="submission" date="2018-06" db="EMBL/GenBank/DDBJ databases">
        <authorList>
            <consortium name="Pathogen Informatics"/>
            <person name="Doyle S."/>
        </authorList>
    </citation>
    <scope>NUCLEOTIDE SEQUENCE [LARGE SCALE GENOMIC DNA]</scope>
    <source>
        <strain evidence="3 4">NCTC11190</strain>
    </source>
</reference>
<keyword evidence="4" id="KW-1185">Reference proteome</keyword>
<dbReference type="PANTHER" id="PTHR35339:SF3">
    <property type="entry name" value="DUF2264 DOMAIN-CONTAINING PROTEIN"/>
    <property type="match status" value="1"/>
</dbReference>
<evidence type="ECO:0000313" key="4">
    <source>
        <dbReference type="Proteomes" id="UP000255233"/>
    </source>
</evidence>
<dbReference type="Proteomes" id="UP000255233">
    <property type="component" value="Unassembled WGS sequence"/>
</dbReference>
<name>A0A379MS43_9BACT</name>
<evidence type="ECO:0000259" key="2">
    <source>
        <dbReference type="Pfam" id="PF10022"/>
    </source>
</evidence>
<organism evidence="3 4">
    <name type="scientific">Rikenella microfusus</name>
    <dbReference type="NCBI Taxonomy" id="28139"/>
    <lineage>
        <taxon>Bacteria</taxon>
        <taxon>Pseudomonadati</taxon>
        <taxon>Bacteroidota</taxon>
        <taxon>Bacteroidia</taxon>
        <taxon>Bacteroidales</taxon>
        <taxon>Rikenellaceae</taxon>
        <taxon>Rikenella</taxon>
    </lineage>
</organism>
<feature type="domain" description="DUF2264" evidence="2">
    <location>
        <begin position="33"/>
        <end position="396"/>
    </location>
</feature>
<dbReference type="InterPro" id="IPR016624">
    <property type="entry name" value="UCP014753"/>
</dbReference>
<keyword evidence="1" id="KW-0732">Signal</keyword>
<dbReference type="InterPro" id="IPR049349">
    <property type="entry name" value="DUF2264_N"/>
</dbReference>
<dbReference type="PANTHER" id="PTHR35339">
    <property type="entry name" value="LINALOOL DEHYDRATASE_ISOMERASE DOMAIN-CONTAINING PROTEIN"/>
    <property type="match status" value="1"/>
</dbReference>
<gene>
    <name evidence="3" type="ORF">NCTC11190_01672</name>
</gene>
<dbReference type="AlphaFoldDB" id="A0A379MS43"/>
<proteinExistence type="predicted"/>
<dbReference type="Pfam" id="PF10022">
    <property type="entry name" value="DUF2264"/>
    <property type="match status" value="1"/>
</dbReference>
<feature type="signal peptide" evidence="1">
    <location>
        <begin position="1"/>
        <end position="21"/>
    </location>
</feature>
<accession>A0A379MS43</accession>
<sequence>MQMKKLLIAALAAAFILPGAAARKKQAEPPKTDREVWAKTAYRIAYPVLSNLAAGTLHRNMPVEQRGPSHPEYGSYGDRTKYAYLEALGRTICGIAPWLELPVDTTTKDGKMRKELLDLSIKGLTNAMDTASADYISFAVGYQALVDAAHLAQGLMRAPKNLWGGLDKATQQRIVYEMKQTRKVRPNVSNWLMFTAQIEAFLRSVGEEYDQVRVDYPVRQMDKWYKGDGVYGDGEPFHWDYYNSFVIQPMLIDVLSVMGDGFPGMRKRVLDRAARYAEVTERMISPEGTIPPIGRSLQYRTAALQVLSQMALMDRLPKSVSKGQVRSAMTAVIRNFFGQPGTFDENGWLRIGFCGAQPEIGEAYTCTGSLYLCTTGFLALGLPEDDPFWTAPAEKWTSQKAWSGEKFPQDHSIAN</sequence>
<evidence type="ECO:0000313" key="3">
    <source>
        <dbReference type="EMBL" id="SUE34448.1"/>
    </source>
</evidence>
<feature type="chain" id="PRO_5017028548" evidence="1">
    <location>
        <begin position="22"/>
        <end position="415"/>
    </location>
</feature>
<dbReference type="STRING" id="880526.GCA_000427365_02147"/>
<evidence type="ECO:0000256" key="1">
    <source>
        <dbReference type="SAM" id="SignalP"/>
    </source>
</evidence>
<dbReference type="PIRSF" id="PIRSF014753">
    <property type="entry name" value="UCP014753"/>
    <property type="match status" value="1"/>
</dbReference>